<accession>A0A1Y4MKD2</accession>
<dbReference type="EMBL" id="NFKP01000023">
    <property type="protein sequence ID" value="OUP68011.1"/>
    <property type="molecule type" value="Genomic_DNA"/>
</dbReference>
<protein>
    <recommendedName>
        <fullName evidence="1">Methyltransferase domain-containing protein</fullName>
    </recommendedName>
</protein>
<dbReference type="InterPro" id="IPR041698">
    <property type="entry name" value="Methyltransf_25"/>
</dbReference>
<feature type="domain" description="Methyltransferase" evidence="1">
    <location>
        <begin position="107"/>
        <end position="193"/>
    </location>
</feature>
<dbReference type="Gene3D" id="3.40.50.150">
    <property type="entry name" value="Vaccinia Virus protein VP39"/>
    <property type="match status" value="1"/>
</dbReference>
<name>A0A1Y4MKD2_9FIRM</name>
<reference evidence="3" key="1">
    <citation type="submission" date="2017-04" db="EMBL/GenBank/DDBJ databases">
        <title>Function of individual gut microbiota members based on whole genome sequencing of pure cultures obtained from chicken caecum.</title>
        <authorList>
            <person name="Medvecky M."/>
            <person name="Cejkova D."/>
            <person name="Polansky O."/>
            <person name="Karasova D."/>
            <person name="Kubasova T."/>
            <person name="Cizek A."/>
            <person name="Rychlik I."/>
        </authorList>
    </citation>
    <scope>NUCLEOTIDE SEQUENCE [LARGE SCALE GENOMIC DNA]</scope>
    <source>
        <strain evidence="3">An175</strain>
    </source>
</reference>
<evidence type="ECO:0000313" key="3">
    <source>
        <dbReference type="Proteomes" id="UP000196386"/>
    </source>
</evidence>
<dbReference type="Pfam" id="PF13649">
    <property type="entry name" value="Methyltransf_25"/>
    <property type="match status" value="1"/>
</dbReference>
<dbReference type="AlphaFoldDB" id="A0A1Y4MKD2"/>
<gene>
    <name evidence="2" type="ORF">B5F11_15505</name>
</gene>
<dbReference type="CDD" id="cd02440">
    <property type="entry name" value="AdoMet_MTases"/>
    <property type="match status" value="1"/>
</dbReference>
<organism evidence="2 3">
    <name type="scientific">Anaerotruncus colihominis</name>
    <dbReference type="NCBI Taxonomy" id="169435"/>
    <lineage>
        <taxon>Bacteria</taxon>
        <taxon>Bacillati</taxon>
        <taxon>Bacillota</taxon>
        <taxon>Clostridia</taxon>
        <taxon>Eubacteriales</taxon>
        <taxon>Oscillospiraceae</taxon>
        <taxon>Anaerotruncus</taxon>
    </lineage>
</organism>
<evidence type="ECO:0000259" key="1">
    <source>
        <dbReference type="Pfam" id="PF13649"/>
    </source>
</evidence>
<dbReference type="SUPFAM" id="SSF53335">
    <property type="entry name" value="S-adenosyl-L-methionine-dependent methyltransferases"/>
    <property type="match status" value="1"/>
</dbReference>
<proteinExistence type="predicted"/>
<dbReference type="InterPro" id="IPR029063">
    <property type="entry name" value="SAM-dependent_MTases_sf"/>
</dbReference>
<evidence type="ECO:0000313" key="2">
    <source>
        <dbReference type="EMBL" id="OUP68011.1"/>
    </source>
</evidence>
<sequence length="303" mass="33007">MRRANCAACRCRMTAASAEQRTRMGAAAKTGKAGFAAAWRRAGPKGPAAAALGRRTNRPGDWRSTTMFFWDEDGVRWYQAAAAYSDFHARLAQMIAMGLTPDDTLCDLGCGVGCLSLALAPYVREVTAVDIDARALAALRAQAAVHNAPPIRIIQAAFPDLPPDSLWDAVVCCFFGRLTDEGMLDRLLSLCRRQLIVVVNTGQKSNIAPSGRSHHQKECSNEVAALLKERGLAFRFMTAALEFGQPADSLEDAAAFIRHYSPGCSAPQALNHARRQAMLLPDGRYYLPNEKQFTVFFIEARGA</sequence>
<dbReference type="Proteomes" id="UP000196386">
    <property type="component" value="Unassembled WGS sequence"/>
</dbReference>
<comment type="caution">
    <text evidence="2">The sequence shown here is derived from an EMBL/GenBank/DDBJ whole genome shotgun (WGS) entry which is preliminary data.</text>
</comment>